<evidence type="ECO:0000259" key="1">
    <source>
        <dbReference type="Pfam" id="PF10441"/>
    </source>
</evidence>
<dbReference type="GO" id="GO:0042254">
    <property type="term" value="P:ribosome biogenesis"/>
    <property type="evidence" value="ECO:0007669"/>
    <property type="project" value="TreeGrafter"/>
</dbReference>
<reference evidence="2 3" key="1">
    <citation type="submission" date="2012-05" db="EMBL/GenBank/DDBJ databases">
        <title>Recombination and specialization in a pathogen metapopulation.</title>
        <authorList>
            <person name="Gardiner A."/>
            <person name="Kemen E."/>
            <person name="Schultz-Larsen T."/>
            <person name="MacLean D."/>
            <person name="Van Oosterhout C."/>
            <person name="Jones J.D.G."/>
        </authorList>
    </citation>
    <scope>NUCLEOTIDE SEQUENCE [LARGE SCALE GENOMIC DNA]</scope>
    <source>
        <strain evidence="2 3">Ac Nc2</strain>
    </source>
</reference>
<dbReference type="InterPro" id="IPR018849">
    <property type="entry name" value="Urb2/Npa2_C"/>
</dbReference>
<dbReference type="GO" id="GO:0005730">
    <property type="term" value="C:nucleolus"/>
    <property type="evidence" value="ECO:0007669"/>
    <property type="project" value="TreeGrafter"/>
</dbReference>
<dbReference type="InterPro" id="IPR052609">
    <property type="entry name" value="Ribosome_Biogenesis_Reg"/>
</dbReference>
<dbReference type="InParanoid" id="A0A024FZT7"/>
<dbReference type="Pfam" id="PF10441">
    <property type="entry name" value="Urb2"/>
    <property type="match status" value="1"/>
</dbReference>
<dbReference type="Proteomes" id="UP000053237">
    <property type="component" value="Unassembled WGS sequence"/>
</dbReference>
<feature type="domain" description="Nucleolar 27S pre-rRNA processing Urb2/Npa2 C-terminal" evidence="1">
    <location>
        <begin position="1253"/>
        <end position="1430"/>
    </location>
</feature>
<protein>
    <recommendedName>
        <fullName evidence="1">Nucleolar 27S pre-rRNA processing Urb2/Npa2 C-terminal domain-containing protein</fullName>
    </recommendedName>
</protein>
<sequence length="1432" mass="162230">MATEAMDSSALLHLLRWRRTTNKNTKERKDHGNDLTLDHLLQFLDQESCTDASTERQSCRITQFSNGCNIPPTRILHEIIKLAIDILTQSTNTFETHHVDSFRAIRLLHAAILKLAFIKEEMSEMRVIYIPVSTCNLLLSVLTESIENITITFDILSFLLDYKSSDTFSLSFAPRFTKYKPTVSVWMGLMSSIFDKAYPKLVSSLENKADSWVTAFMRLQVLLLTTLKHLQRAQTNKKKAFLTLTKSENGLLQQLVKIRVSFERFSRISALADVIALIQSKVDSIFVEGLLDDTILCEFKNSYVYTKHFCNEREPKSLKKQKNDVSIPHAVKREFVSYPHNLFDALLSLILAKASDTSWQASVVTLIDLICCRFTVGIRNFSKDISSTICVPISKGRKRNRHILSSSSATHSPFRFWAELCGVVFTAAERQSEHTSLNTSAPLVAGLFTVLRHADIYRVTEDTDDKKNFQILQKIFAKILIATKDVGTISEVTSTHICSIIADAAQCAPNLIGNWLPTVFRLCGHMHANGSAENCARGMACVLKAFESMRLLQEFYSACFQAANDATTCIRLCDLLSHTELKSAISHSFSRLPSGQMEPFWTFCMQSFQSACMNSQSALAALIRMLFDSFLYQIHVTPDTRHALDALMIATFDQILPSDKMWPSSSSCAISRCELEILALFGSLTSLYDDISESIVTSTFGRISFFSNDATSIGQRLCIIVDSLDKNSSLNGGVLRFCAHWLHIRKDNEPEACAPLGERIAHFVVRARCWSQIAYSLSDLAGLLSENLVDTLLLELVVAYVHEEDDSETHPRRIFQDASFYEIVPFHKAISRAVEEMARQLETASSNSLMRFYGLLLSFPEGYLDSFPGSNEPILSLLSTSMRLQMSLSSDERVDAQTRLTQWITTQLCRLCEMKGPVPTEDFHIAMKAFTAFHFGRNGVEMESLMQSIVAFCCKWHSEWQSQLLESLCEMSLERSALLIEIFARLRRQKAIDTQTFEAHFIQKCVGTLQSIQPTDNSVFSLVYALLQYYLAVRDQHPQLALSLQSLFADVSEIFRAAMTELLTTSKLTRTNLPAWKLYLLVCENHCIIYDTQCTKGFGRLLAAALCVLQADHMDTCFQAEMVTTALLAHARSKEFRLFVFTAVEELSCPLIRVFASLRALHAALFHSRDGGYRRKVSASRRDELIPYKMKMVEQCAVIFGRCLLDGNTHTSVELAILNMALKLFASLFCTPEMFTWRAHELSSILLGFQPIQTLASRALTVDSLPLMDEIWRHSYMLLLRVLRHHFSALVSCIPQMIFASNSLLRVLIAFTKRLNGSARDHRIMEQWASNLTRLYGYMKPHDVSFRKHIVYLLMESLTAFAEKEQEKFHAVSTPLWLAVQEKLQAGHFALLDICSSYEKEQLFQSLNASGKSLFKKLNADYNLKHRYHGNM</sequence>
<organism evidence="2 3">
    <name type="scientific">Albugo candida</name>
    <dbReference type="NCBI Taxonomy" id="65357"/>
    <lineage>
        <taxon>Eukaryota</taxon>
        <taxon>Sar</taxon>
        <taxon>Stramenopiles</taxon>
        <taxon>Oomycota</taxon>
        <taxon>Peronosporomycetes</taxon>
        <taxon>Albuginales</taxon>
        <taxon>Albuginaceae</taxon>
        <taxon>Albugo</taxon>
    </lineage>
</organism>
<evidence type="ECO:0000313" key="3">
    <source>
        <dbReference type="Proteomes" id="UP000053237"/>
    </source>
</evidence>
<evidence type="ECO:0000313" key="2">
    <source>
        <dbReference type="EMBL" id="CCI39887.1"/>
    </source>
</evidence>
<dbReference type="OrthoDB" id="160374at2759"/>
<proteinExistence type="predicted"/>
<dbReference type="PANTHER" id="PTHR15682">
    <property type="entry name" value="UNHEALTHY RIBOSOME BIOGENESIS PROTEIN 2 HOMOLOG"/>
    <property type="match status" value="1"/>
</dbReference>
<gene>
    <name evidence="2" type="ORF">BN9_006710</name>
</gene>
<accession>A0A024FZT7</accession>
<dbReference type="EMBL" id="CAIX01000004">
    <property type="protein sequence ID" value="CCI39887.1"/>
    <property type="molecule type" value="Genomic_DNA"/>
</dbReference>
<keyword evidence="3" id="KW-1185">Reference proteome</keyword>
<comment type="caution">
    <text evidence="2">The sequence shown here is derived from an EMBL/GenBank/DDBJ whole genome shotgun (WGS) entry which is preliminary data.</text>
</comment>
<dbReference type="PANTHER" id="PTHR15682:SF2">
    <property type="entry name" value="UNHEALTHY RIBOSOME BIOGENESIS PROTEIN 2 HOMOLOG"/>
    <property type="match status" value="1"/>
</dbReference>
<name>A0A024FZT7_9STRA</name>